<evidence type="ECO:0000313" key="2">
    <source>
        <dbReference type="EMBL" id="MRI66060.1"/>
    </source>
</evidence>
<accession>A0A6N7QZC1</accession>
<proteinExistence type="inferred from homology"/>
<reference evidence="2 3" key="1">
    <citation type="submission" date="2019-10" db="EMBL/GenBank/DDBJ databases">
        <title>Gracilibacillus salitolerans sp. nov., a moderate halophile isolated from a saline soil in northwest China.</title>
        <authorList>
            <person name="Gan L."/>
        </authorList>
    </citation>
    <scope>NUCLEOTIDE SEQUENCE [LARGE SCALE GENOMIC DNA]</scope>
    <source>
        <strain evidence="2 3">TP2-8</strain>
    </source>
</reference>
<keyword evidence="1 2" id="KW-0808">Transferase</keyword>
<comment type="caution">
    <text evidence="2">The sequence shown here is derived from an EMBL/GenBank/DDBJ whole genome shotgun (WGS) entry which is preliminary data.</text>
</comment>
<keyword evidence="3" id="KW-1185">Reference proteome</keyword>
<gene>
    <name evidence="2" type="ORF">GH885_06840</name>
</gene>
<sequence>MHEKLQLIGDDSPVQLVQPIAGGDINQAYYVQTAEKHYFIKTNQHVPADFFKIEADGLERIRATNTIAVPEVYHYDIAKGDEEMVLIMEWVEGNKSISTGRVLGENLAALHLAETSSSYGLDQTTFVGELTQENIWYDSWVDYYREMRLRPQMELAMEKGRMKGKRQKRMESLLVNLDQYIPKTPPVSLLHGDLWGGNWLVGKDGEPYLIDPSVVYGDHLFKIAFTELFGGFPADFYQSYQAVFPLENYYEEVKPIYQLFYLLVHLNLFGEGYGGSVDRILARYGTF</sequence>
<dbReference type="PIRSF" id="PIRSF006221">
    <property type="entry name" value="Ketosamine-3-kinase"/>
    <property type="match status" value="1"/>
</dbReference>
<name>A0A6N7QZC1_9BACI</name>
<dbReference type="EMBL" id="WJEE01000011">
    <property type="protein sequence ID" value="MRI66060.1"/>
    <property type="molecule type" value="Genomic_DNA"/>
</dbReference>
<dbReference type="Proteomes" id="UP000435187">
    <property type="component" value="Unassembled WGS sequence"/>
</dbReference>
<dbReference type="AlphaFoldDB" id="A0A6N7QZC1"/>
<dbReference type="PANTHER" id="PTHR12149">
    <property type="entry name" value="FRUCTOSAMINE 3 KINASE-RELATED PROTEIN"/>
    <property type="match status" value="1"/>
</dbReference>
<dbReference type="Pfam" id="PF03881">
    <property type="entry name" value="Fructosamin_kin"/>
    <property type="match status" value="1"/>
</dbReference>
<evidence type="ECO:0000256" key="1">
    <source>
        <dbReference type="PIRNR" id="PIRNR006221"/>
    </source>
</evidence>
<dbReference type="InterPro" id="IPR011009">
    <property type="entry name" value="Kinase-like_dom_sf"/>
</dbReference>
<comment type="similarity">
    <text evidence="1">Belongs to the fructosamine kinase family.</text>
</comment>
<organism evidence="2 3">
    <name type="scientific">Gracilibacillus thailandensis</name>
    <dbReference type="NCBI Taxonomy" id="563735"/>
    <lineage>
        <taxon>Bacteria</taxon>
        <taxon>Bacillati</taxon>
        <taxon>Bacillota</taxon>
        <taxon>Bacilli</taxon>
        <taxon>Bacillales</taxon>
        <taxon>Bacillaceae</taxon>
        <taxon>Gracilibacillus</taxon>
    </lineage>
</organism>
<dbReference type="Gene3D" id="3.30.200.20">
    <property type="entry name" value="Phosphorylase Kinase, domain 1"/>
    <property type="match status" value="1"/>
</dbReference>
<evidence type="ECO:0000313" key="3">
    <source>
        <dbReference type="Proteomes" id="UP000435187"/>
    </source>
</evidence>
<dbReference type="GO" id="GO:0016301">
    <property type="term" value="F:kinase activity"/>
    <property type="evidence" value="ECO:0007669"/>
    <property type="project" value="UniProtKB-UniRule"/>
</dbReference>
<dbReference type="PANTHER" id="PTHR12149:SF8">
    <property type="entry name" value="PROTEIN-RIBULOSAMINE 3-KINASE"/>
    <property type="match status" value="1"/>
</dbReference>
<dbReference type="SUPFAM" id="SSF56112">
    <property type="entry name" value="Protein kinase-like (PK-like)"/>
    <property type="match status" value="1"/>
</dbReference>
<keyword evidence="1" id="KW-0418">Kinase</keyword>
<dbReference type="RefSeq" id="WP_153834828.1">
    <property type="nucleotide sequence ID" value="NZ_JBHUMW010000021.1"/>
</dbReference>
<dbReference type="InterPro" id="IPR016477">
    <property type="entry name" value="Fructo-/Ketosamine-3-kinase"/>
</dbReference>
<protein>
    <submittedName>
        <fullName evidence="2">Phosphotransferase</fullName>
    </submittedName>
</protein>
<dbReference type="Gene3D" id="3.90.1200.10">
    <property type="match status" value="1"/>
</dbReference>